<dbReference type="Proteomes" id="UP000277580">
    <property type="component" value="Unassembled WGS sequence"/>
</dbReference>
<proteinExistence type="predicted"/>
<sequence length="140" mass="15740">MGPETLGHAFIRKTAAGVRSSDDYLPRASCMYTASCILLLLFWFPTCLFFSLSPSPNPTLSRIRDDHENVHYRPALACIACTRLLALLLLVYSFLCGPGRPFFFLSFVCLHLLCSPPFALSRVVVFAFLIFYPSFPLLHT</sequence>
<dbReference type="InParanoid" id="A0A3N4KRC3"/>
<keyword evidence="1" id="KW-0812">Transmembrane</keyword>
<feature type="transmembrane region" description="Helical" evidence="1">
    <location>
        <begin position="102"/>
        <end position="132"/>
    </location>
</feature>
<dbReference type="EMBL" id="ML119125">
    <property type="protein sequence ID" value="RPB13057.1"/>
    <property type="molecule type" value="Genomic_DNA"/>
</dbReference>
<accession>A0A3N4KRC3</accession>
<keyword evidence="1" id="KW-0472">Membrane</keyword>
<organism evidence="2 3">
    <name type="scientific">Morchella conica CCBAS932</name>
    <dbReference type="NCBI Taxonomy" id="1392247"/>
    <lineage>
        <taxon>Eukaryota</taxon>
        <taxon>Fungi</taxon>
        <taxon>Dikarya</taxon>
        <taxon>Ascomycota</taxon>
        <taxon>Pezizomycotina</taxon>
        <taxon>Pezizomycetes</taxon>
        <taxon>Pezizales</taxon>
        <taxon>Morchellaceae</taxon>
        <taxon>Morchella</taxon>
    </lineage>
</organism>
<reference evidence="2 3" key="1">
    <citation type="journal article" date="2018" name="Nat. Ecol. Evol.">
        <title>Pezizomycetes genomes reveal the molecular basis of ectomycorrhizal truffle lifestyle.</title>
        <authorList>
            <person name="Murat C."/>
            <person name="Payen T."/>
            <person name="Noel B."/>
            <person name="Kuo A."/>
            <person name="Morin E."/>
            <person name="Chen J."/>
            <person name="Kohler A."/>
            <person name="Krizsan K."/>
            <person name="Balestrini R."/>
            <person name="Da Silva C."/>
            <person name="Montanini B."/>
            <person name="Hainaut M."/>
            <person name="Levati E."/>
            <person name="Barry K.W."/>
            <person name="Belfiori B."/>
            <person name="Cichocki N."/>
            <person name="Clum A."/>
            <person name="Dockter R.B."/>
            <person name="Fauchery L."/>
            <person name="Guy J."/>
            <person name="Iotti M."/>
            <person name="Le Tacon F."/>
            <person name="Lindquist E.A."/>
            <person name="Lipzen A."/>
            <person name="Malagnac F."/>
            <person name="Mello A."/>
            <person name="Molinier V."/>
            <person name="Miyauchi S."/>
            <person name="Poulain J."/>
            <person name="Riccioni C."/>
            <person name="Rubini A."/>
            <person name="Sitrit Y."/>
            <person name="Splivallo R."/>
            <person name="Traeger S."/>
            <person name="Wang M."/>
            <person name="Zifcakova L."/>
            <person name="Wipf D."/>
            <person name="Zambonelli A."/>
            <person name="Paolocci F."/>
            <person name="Nowrousian M."/>
            <person name="Ottonello S."/>
            <person name="Baldrian P."/>
            <person name="Spatafora J.W."/>
            <person name="Henrissat B."/>
            <person name="Nagy L.G."/>
            <person name="Aury J.M."/>
            <person name="Wincker P."/>
            <person name="Grigoriev I.V."/>
            <person name="Bonfante P."/>
            <person name="Martin F.M."/>
        </authorList>
    </citation>
    <scope>NUCLEOTIDE SEQUENCE [LARGE SCALE GENOMIC DNA]</scope>
    <source>
        <strain evidence="2 3">CCBAS932</strain>
    </source>
</reference>
<keyword evidence="1" id="KW-1133">Transmembrane helix</keyword>
<keyword evidence="3" id="KW-1185">Reference proteome</keyword>
<feature type="transmembrane region" description="Helical" evidence="1">
    <location>
        <begin position="72"/>
        <end position="95"/>
    </location>
</feature>
<feature type="transmembrane region" description="Helical" evidence="1">
    <location>
        <begin position="29"/>
        <end position="52"/>
    </location>
</feature>
<evidence type="ECO:0000313" key="2">
    <source>
        <dbReference type="EMBL" id="RPB13057.1"/>
    </source>
</evidence>
<dbReference type="AlphaFoldDB" id="A0A3N4KRC3"/>
<protein>
    <submittedName>
        <fullName evidence="2">Uncharacterized protein</fullName>
    </submittedName>
</protein>
<name>A0A3N4KRC3_9PEZI</name>
<evidence type="ECO:0000256" key="1">
    <source>
        <dbReference type="SAM" id="Phobius"/>
    </source>
</evidence>
<evidence type="ECO:0000313" key="3">
    <source>
        <dbReference type="Proteomes" id="UP000277580"/>
    </source>
</evidence>
<gene>
    <name evidence="2" type="ORF">P167DRAFT_142286</name>
</gene>